<dbReference type="Gene3D" id="1.20.140.40">
    <property type="entry name" value="Invertase/pectin methylesterase inhibitor family protein"/>
    <property type="match status" value="1"/>
</dbReference>
<gene>
    <name evidence="9" type="ORF">DY000_02051385</name>
</gene>
<dbReference type="PANTHER" id="PTHR31707">
    <property type="entry name" value="PECTINESTERASE"/>
    <property type="match status" value="1"/>
</dbReference>
<dbReference type="InterPro" id="IPR000070">
    <property type="entry name" value="Pectinesterase_cat"/>
</dbReference>
<evidence type="ECO:0000256" key="6">
    <source>
        <dbReference type="PROSITE-ProRule" id="PRU10040"/>
    </source>
</evidence>
<keyword evidence="4 7" id="KW-0378">Hydrolase</keyword>
<name>A0ABQ7EWK0_BRACR</name>
<evidence type="ECO:0000313" key="10">
    <source>
        <dbReference type="Proteomes" id="UP000266723"/>
    </source>
</evidence>
<evidence type="ECO:0000256" key="2">
    <source>
        <dbReference type="ARBA" id="ARBA00006027"/>
    </source>
</evidence>
<proteinExistence type="inferred from homology"/>
<dbReference type="InterPro" id="IPR033131">
    <property type="entry name" value="Pectinesterase_Asp_AS"/>
</dbReference>
<dbReference type="PROSITE" id="PS00503">
    <property type="entry name" value="PECTINESTERASE_2"/>
    <property type="match status" value="1"/>
</dbReference>
<organism evidence="9 10">
    <name type="scientific">Brassica cretica</name>
    <name type="common">Mustard</name>
    <dbReference type="NCBI Taxonomy" id="69181"/>
    <lineage>
        <taxon>Eukaryota</taxon>
        <taxon>Viridiplantae</taxon>
        <taxon>Streptophyta</taxon>
        <taxon>Embryophyta</taxon>
        <taxon>Tracheophyta</taxon>
        <taxon>Spermatophyta</taxon>
        <taxon>Magnoliopsida</taxon>
        <taxon>eudicotyledons</taxon>
        <taxon>Gunneridae</taxon>
        <taxon>Pentapetalae</taxon>
        <taxon>rosids</taxon>
        <taxon>malvids</taxon>
        <taxon>Brassicales</taxon>
        <taxon>Brassicaceae</taxon>
        <taxon>Brassiceae</taxon>
        <taxon>Brassica</taxon>
    </lineage>
</organism>
<dbReference type="Pfam" id="PF04043">
    <property type="entry name" value="PMEI"/>
    <property type="match status" value="1"/>
</dbReference>
<keyword evidence="7" id="KW-0732">Signal</keyword>
<dbReference type="InterPro" id="IPR012334">
    <property type="entry name" value="Pectin_lyas_fold"/>
</dbReference>
<keyword evidence="5 7" id="KW-0063">Aspartyl esterase</keyword>
<dbReference type="EC" id="3.1.1.11" evidence="7"/>
<dbReference type="SUPFAM" id="SSF51126">
    <property type="entry name" value="Pectin lyase-like"/>
    <property type="match status" value="1"/>
</dbReference>
<feature type="signal peptide" evidence="7">
    <location>
        <begin position="1"/>
        <end position="24"/>
    </location>
</feature>
<feature type="domain" description="Pectinesterase inhibitor" evidence="8">
    <location>
        <begin position="22"/>
        <end position="170"/>
    </location>
</feature>
<dbReference type="InterPro" id="IPR011050">
    <property type="entry name" value="Pectin_lyase_fold/virulence"/>
</dbReference>
<evidence type="ECO:0000259" key="8">
    <source>
        <dbReference type="SMART" id="SM00856"/>
    </source>
</evidence>
<evidence type="ECO:0000313" key="9">
    <source>
        <dbReference type="EMBL" id="KAF3607635.1"/>
    </source>
</evidence>
<evidence type="ECO:0000256" key="1">
    <source>
        <dbReference type="ARBA" id="ARBA00005184"/>
    </source>
</evidence>
<feature type="active site" evidence="6">
    <location>
        <position position="396"/>
    </location>
</feature>
<dbReference type="Pfam" id="PF01095">
    <property type="entry name" value="Pectinesterase"/>
    <property type="match status" value="1"/>
</dbReference>
<evidence type="ECO:0000256" key="4">
    <source>
        <dbReference type="ARBA" id="ARBA00022801"/>
    </source>
</evidence>
<feature type="chain" id="PRO_5044964170" description="Pectinesterase" evidence="7">
    <location>
        <begin position="25"/>
        <end position="558"/>
    </location>
</feature>
<evidence type="ECO:0000256" key="3">
    <source>
        <dbReference type="ARBA" id="ARBA00007786"/>
    </source>
</evidence>
<dbReference type="Gene3D" id="2.160.20.10">
    <property type="entry name" value="Single-stranded right-handed beta-helix, Pectin lyase-like"/>
    <property type="match status" value="1"/>
</dbReference>
<accession>A0ABQ7EWK0</accession>
<evidence type="ECO:0000256" key="7">
    <source>
        <dbReference type="RuleBase" id="RU000589"/>
    </source>
</evidence>
<comment type="pathway">
    <text evidence="1 7">Glycan metabolism; pectin degradation; 2-dehydro-3-deoxy-D-gluconate from pectin: step 1/5.</text>
</comment>
<reference evidence="9 10" key="1">
    <citation type="journal article" date="2020" name="BMC Genomics">
        <title>Intraspecific diversification of the crop wild relative Brassica cretica Lam. using demographic model selection.</title>
        <authorList>
            <person name="Kioukis A."/>
            <person name="Michalopoulou V.A."/>
            <person name="Briers L."/>
            <person name="Pirintsos S."/>
            <person name="Studholme D.J."/>
            <person name="Pavlidis P."/>
            <person name="Sarris P.F."/>
        </authorList>
    </citation>
    <scope>NUCLEOTIDE SEQUENCE [LARGE SCALE GENOMIC DNA]</scope>
    <source>
        <strain evidence="10">cv. PFS-1207/04</strain>
    </source>
</reference>
<dbReference type="EMBL" id="QGKV02000297">
    <property type="protein sequence ID" value="KAF3607635.1"/>
    <property type="molecule type" value="Genomic_DNA"/>
</dbReference>
<keyword evidence="10" id="KW-1185">Reference proteome</keyword>
<dbReference type="SUPFAM" id="SSF101148">
    <property type="entry name" value="Plant invertase/pectin methylesterase inhibitor"/>
    <property type="match status" value="1"/>
</dbReference>
<dbReference type="Proteomes" id="UP000266723">
    <property type="component" value="Unassembled WGS sequence"/>
</dbReference>
<comment type="similarity">
    <text evidence="3">In the C-terminal section; belongs to the pectinesterase family.</text>
</comment>
<comment type="catalytic activity">
    <reaction evidence="7">
        <text>[(1-&gt;4)-alpha-D-galacturonosyl methyl ester](n) + n H2O = [(1-&gt;4)-alpha-D-galacturonosyl](n) + n methanol + n H(+)</text>
        <dbReference type="Rhea" id="RHEA:22380"/>
        <dbReference type="Rhea" id="RHEA-COMP:14570"/>
        <dbReference type="Rhea" id="RHEA-COMP:14573"/>
        <dbReference type="ChEBI" id="CHEBI:15377"/>
        <dbReference type="ChEBI" id="CHEBI:15378"/>
        <dbReference type="ChEBI" id="CHEBI:17790"/>
        <dbReference type="ChEBI" id="CHEBI:140522"/>
        <dbReference type="ChEBI" id="CHEBI:140523"/>
        <dbReference type="EC" id="3.1.1.11"/>
    </reaction>
</comment>
<dbReference type="InterPro" id="IPR035513">
    <property type="entry name" value="Invertase/methylesterase_inhib"/>
</dbReference>
<protein>
    <recommendedName>
        <fullName evidence="7">Pectinesterase</fullName>
        <ecNumber evidence="7">3.1.1.11</ecNumber>
    </recommendedName>
</protein>
<evidence type="ECO:0000256" key="5">
    <source>
        <dbReference type="ARBA" id="ARBA00023085"/>
    </source>
</evidence>
<comment type="similarity">
    <text evidence="2">In the N-terminal section; belongs to the PMEI family.</text>
</comment>
<sequence length="558" mass="60625">MAQISTLFTAISLLVFSIFSHCQALTLEALCESTPHPPVCKSVLPVGSPGSVSGFASIVILKSLEASKHLLASLDQHHPTSGPLDDCQSLAGLTVDHLTRVNVIEETALGTSEVNDLLTLLSAAITNYETCLGSFHDATGESSENFVKDHHDILTRVSDGIKLISVSLALSKEAWPIASDASVTKPPPRILTEDEKKSSSPEVSYVKVTKRERMIYERVKVLGRKLLQSSPGGNGGLKVAKTVVVNPNGINGDAYKTINDAIAAAPTKAESENGYFVIYVVAGVYEEYVTVPSNKSYVMIVGDGIDKTIITGNRNVVDGSTTFASATLAVIGRGFMAANITVRNTAGPTKHQAVAVRNSADMSAFYKCSFEGYQDTLYVHSLRQFYRECDIYGTVDFIFGNAATVLQNCNIIPRLPLQGQFNAITAQGRSDPNQNTGISIQNCRITPSAELVSSNFSVKTYLGRPWKEYSRTAYLKSFMDGFIDAKGWNEWMGDFALQTLYYAEFMNTGPGSETANRVNWPGYHVINETEAVWFTVSNFIVGDYWLPSMGVPYTGGLM</sequence>
<dbReference type="SMART" id="SM00856">
    <property type="entry name" value="PMEI"/>
    <property type="match status" value="1"/>
</dbReference>
<comment type="caution">
    <text evidence="9">The sequence shown here is derived from an EMBL/GenBank/DDBJ whole genome shotgun (WGS) entry which is preliminary data.</text>
</comment>
<dbReference type="InterPro" id="IPR006501">
    <property type="entry name" value="Pectinesterase_inhib_dom"/>
</dbReference>
<dbReference type="CDD" id="cd15798">
    <property type="entry name" value="PMEI-like_3"/>
    <property type="match status" value="1"/>
</dbReference>